<dbReference type="EMBL" id="LRPN01000032">
    <property type="protein sequence ID" value="KWZ84131.1"/>
    <property type="molecule type" value="Genomic_DNA"/>
</dbReference>
<reference evidence="2" key="1">
    <citation type="submission" date="2016-01" db="EMBL/GenBank/DDBJ databases">
        <authorList>
            <person name="Mitreva M."/>
            <person name="Pepin K.H."/>
            <person name="Mihindukulasuriya K.A."/>
            <person name="Fulton R."/>
            <person name="Fronick C."/>
            <person name="O'Laughlin M."/>
            <person name="Miner T."/>
            <person name="Herter B."/>
            <person name="Rosa B.A."/>
            <person name="Cordes M."/>
            <person name="Tomlinson C."/>
            <person name="Wollam A."/>
            <person name="Palsikar V.B."/>
            <person name="Mardis E.R."/>
            <person name="Wilson R.K."/>
        </authorList>
    </citation>
    <scope>NUCLEOTIDE SEQUENCE [LARGE SCALE GENOMIC DNA]</scope>
    <source>
        <strain evidence="2">GED7749B</strain>
    </source>
</reference>
<comment type="caution">
    <text evidence="1">The sequence shown here is derived from an EMBL/GenBank/DDBJ whole genome shotgun (WGS) entry which is preliminary data.</text>
</comment>
<evidence type="ECO:0000313" key="2">
    <source>
        <dbReference type="Proteomes" id="UP000070376"/>
    </source>
</evidence>
<accession>A0A133KX26</accession>
<sequence>MPDNVSFAFHTERVPASALFFGFVLFLASSSHSRPRKNIRYRDNQNTHPRGLELAKARRVIIVEGQRFHT</sequence>
<gene>
    <name evidence="1" type="ORF">HMPREF3213_00919</name>
</gene>
<proteinExistence type="predicted"/>
<evidence type="ECO:0000313" key="1">
    <source>
        <dbReference type="EMBL" id="KWZ84131.1"/>
    </source>
</evidence>
<dbReference type="AlphaFoldDB" id="A0A133KX26"/>
<name>A0A133KX26_HEYCO</name>
<dbReference type="Proteomes" id="UP000070376">
    <property type="component" value="Unassembled WGS sequence"/>
</dbReference>
<protein>
    <submittedName>
        <fullName evidence="1">Uncharacterized protein</fullName>
    </submittedName>
</protein>
<organism evidence="1 2">
    <name type="scientific">Heyndrickxia coagulans</name>
    <name type="common">Weizmannia coagulans</name>
    <dbReference type="NCBI Taxonomy" id="1398"/>
    <lineage>
        <taxon>Bacteria</taxon>
        <taxon>Bacillati</taxon>
        <taxon>Bacillota</taxon>
        <taxon>Bacilli</taxon>
        <taxon>Bacillales</taxon>
        <taxon>Bacillaceae</taxon>
        <taxon>Heyndrickxia</taxon>
    </lineage>
</organism>